<evidence type="ECO:0000256" key="2">
    <source>
        <dbReference type="SAM" id="Phobius"/>
    </source>
</evidence>
<keyword evidence="2" id="KW-1133">Transmembrane helix</keyword>
<dbReference type="AlphaFoldDB" id="A0AAX2CFA3"/>
<accession>A0AAX2CFA3</accession>
<protein>
    <recommendedName>
        <fullName evidence="6">Transglycosylase</fullName>
    </recommendedName>
</protein>
<feature type="compositionally biased region" description="Basic and acidic residues" evidence="1">
    <location>
        <begin position="48"/>
        <end position="65"/>
    </location>
</feature>
<proteinExistence type="predicted"/>
<feature type="compositionally biased region" description="Polar residues" evidence="1">
    <location>
        <begin position="37"/>
        <end position="46"/>
    </location>
</feature>
<feature type="signal peptide" evidence="3">
    <location>
        <begin position="1"/>
        <end position="26"/>
    </location>
</feature>
<feature type="region of interest" description="Disordered" evidence="1">
    <location>
        <begin position="297"/>
        <end position="384"/>
    </location>
</feature>
<reference evidence="4 5" key="1">
    <citation type="submission" date="2016-08" db="EMBL/GenBank/DDBJ databases">
        <authorList>
            <person name="Loux V."/>
            <person name="Rue O."/>
        </authorList>
    </citation>
    <scope>NUCLEOTIDE SEQUENCE [LARGE SCALE GENOMIC DNA]</scope>
    <source>
        <strain evidence="4 5">AFSSA_08CEB44bac</strain>
    </source>
</reference>
<feature type="chain" id="PRO_5043802412" description="Transglycosylase" evidence="3">
    <location>
        <begin position="27"/>
        <end position="410"/>
    </location>
</feature>
<feature type="compositionally biased region" description="Basic and acidic residues" evidence="1">
    <location>
        <begin position="333"/>
        <end position="384"/>
    </location>
</feature>
<keyword evidence="2" id="KW-0812">Transmembrane</keyword>
<dbReference type="EMBL" id="FMIK01000020">
    <property type="protein sequence ID" value="SCL89199.1"/>
    <property type="molecule type" value="Genomic_DNA"/>
</dbReference>
<evidence type="ECO:0000256" key="3">
    <source>
        <dbReference type="SAM" id="SignalP"/>
    </source>
</evidence>
<comment type="caution">
    <text evidence="4">The sequence shown here is derived from an EMBL/GenBank/DDBJ whole genome shotgun (WGS) entry which is preliminary data.</text>
</comment>
<evidence type="ECO:0000313" key="4">
    <source>
        <dbReference type="EMBL" id="SCL89199.1"/>
    </source>
</evidence>
<sequence>MNSMRYVLVCWMILQLLLFFPIQSKAEESVQESNIETINQQDVQNNKQPKEEIEHQEKQQEEQEQKIETELGVVTVSKQQLIPREKLEIAIEPKEKNVNGITGALQLQVKEGQYEQERSLIFQYEAEANKWIASYTVEAYDLEGDWHLQLMQQYEDDESKEIIEKETEIPLVNIKNEAPTLDKELPKLEQLVVEDVKDGIIERRNGDMLEIRVKASDAESIVKEVRVVLKGEELNNDITFLLDYQKHEQDWRKVYEVTEAMKAGRYHLHLEIVDAAGNQFVQESSYVISVLEQVSKEGEEPKEQVQEEKQTEEPIKEEKAAAKEEMVGPIADVPKKQEEQKQPEQEVKKVQPSKKDEKDHQTVSKKQEQVKSKKEKKQPKEERFEASQIFMIIAGLFALFFVVKSNKEWS</sequence>
<feature type="transmembrane region" description="Helical" evidence="2">
    <location>
        <begin position="386"/>
        <end position="403"/>
    </location>
</feature>
<keyword evidence="3" id="KW-0732">Signal</keyword>
<name>A0AAX2CFA3_9BACI</name>
<dbReference type="Proteomes" id="UP000242164">
    <property type="component" value="Unassembled WGS sequence"/>
</dbReference>
<keyword evidence="2" id="KW-0472">Membrane</keyword>
<gene>
    <name evidence="4" type="ORF">BCB44BAC_01476</name>
</gene>
<evidence type="ECO:0000256" key="1">
    <source>
        <dbReference type="SAM" id="MobiDB-lite"/>
    </source>
</evidence>
<organism evidence="4 5">
    <name type="scientific">Bacillus cytotoxicus</name>
    <dbReference type="NCBI Taxonomy" id="580165"/>
    <lineage>
        <taxon>Bacteria</taxon>
        <taxon>Bacillati</taxon>
        <taxon>Bacillota</taxon>
        <taxon>Bacilli</taxon>
        <taxon>Bacillales</taxon>
        <taxon>Bacillaceae</taxon>
        <taxon>Bacillus</taxon>
        <taxon>Bacillus cereus group</taxon>
    </lineage>
</organism>
<dbReference type="RefSeq" id="WP_087098259.1">
    <property type="nucleotide sequence ID" value="NZ_CP066179.1"/>
</dbReference>
<feature type="compositionally biased region" description="Basic and acidic residues" evidence="1">
    <location>
        <begin position="297"/>
        <end position="326"/>
    </location>
</feature>
<evidence type="ECO:0000313" key="5">
    <source>
        <dbReference type="Proteomes" id="UP000242164"/>
    </source>
</evidence>
<feature type="region of interest" description="Disordered" evidence="1">
    <location>
        <begin position="37"/>
        <end position="65"/>
    </location>
</feature>
<evidence type="ECO:0008006" key="6">
    <source>
        <dbReference type="Google" id="ProtNLM"/>
    </source>
</evidence>